<accession>A0A8R1W5A4</accession>
<dbReference type="KEGG" id="api:100571200"/>
<dbReference type="AlphaFoldDB" id="A0A8R1W5A4"/>
<dbReference type="GeneID" id="100571200"/>
<dbReference type="EnsemblMetazoa" id="XM_003243262.4">
    <property type="protein sequence ID" value="XP_003243310.1"/>
    <property type="gene ID" value="LOC100571200"/>
</dbReference>
<protein>
    <submittedName>
        <fullName evidence="1">Uncharacterized protein</fullName>
    </submittedName>
</protein>
<name>A0A8R1W5A4_ACYPI</name>
<evidence type="ECO:0000313" key="2">
    <source>
        <dbReference type="Proteomes" id="UP000007819"/>
    </source>
</evidence>
<evidence type="ECO:0000313" key="1">
    <source>
        <dbReference type="EnsemblMetazoa" id="XP_003243310.1"/>
    </source>
</evidence>
<keyword evidence="2" id="KW-1185">Reference proteome</keyword>
<dbReference type="RefSeq" id="XP_003243310.1">
    <property type="nucleotide sequence ID" value="XM_003243262.3"/>
</dbReference>
<organism evidence="1 2">
    <name type="scientific">Acyrthosiphon pisum</name>
    <name type="common">Pea aphid</name>
    <dbReference type="NCBI Taxonomy" id="7029"/>
    <lineage>
        <taxon>Eukaryota</taxon>
        <taxon>Metazoa</taxon>
        <taxon>Ecdysozoa</taxon>
        <taxon>Arthropoda</taxon>
        <taxon>Hexapoda</taxon>
        <taxon>Insecta</taxon>
        <taxon>Pterygota</taxon>
        <taxon>Neoptera</taxon>
        <taxon>Paraneoptera</taxon>
        <taxon>Hemiptera</taxon>
        <taxon>Sternorrhyncha</taxon>
        <taxon>Aphidomorpha</taxon>
        <taxon>Aphidoidea</taxon>
        <taxon>Aphididae</taxon>
        <taxon>Macrosiphini</taxon>
        <taxon>Acyrthosiphon</taxon>
    </lineage>
</organism>
<reference evidence="1" key="2">
    <citation type="submission" date="2022-06" db="UniProtKB">
        <authorList>
            <consortium name="EnsemblMetazoa"/>
        </authorList>
    </citation>
    <scope>IDENTIFICATION</scope>
</reference>
<reference evidence="2" key="1">
    <citation type="submission" date="2010-06" db="EMBL/GenBank/DDBJ databases">
        <authorList>
            <person name="Jiang H."/>
            <person name="Abraham K."/>
            <person name="Ali S."/>
            <person name="Alsbrooks S.L."/>
            <person name="Anim B.N."/>
            <person name="Anosike U.S."/>
            <person name="Attaway T."/>
            <person name="Bandaranaike D.P."/>
            <person name="Battles P.K."/>
            <person name="Bell S.N."/>
            <person name="Bell A.V."/>
            <person name="Beltran B."/>
            <person name="Bickham C."/>
            <person name="Bustamante Y."/>
            <person name="Caleb T."/>
            <person name="Canada A."/>
            <person name="Cardenas V."/>
            <person name="Carter K."/>
            <person name="Chacko J."/>
            <person name="Chandrabose M.N."/>
            <person name="Chavez D."/>
            <person name="Chavez A."/>
            <person name="Chen L."/>
            <person name="Chu H.-S."/>
            <person name="Claassen K.J."/>
            <person name="Cockrell R."/>
            <person name="Collins M."/>
            <person name="Cooper J.A."/>
            <person name="Cree A."/>
            <person name="Curry S.M."/>
            <person name="Da Y."/>
            <person name="Dao M.D."/>
            <person name="Das B."/>
            <person name="Davila M.-L."/>
            <person name="Davy-Carroll L."/>
            <person name="Denson S."/>
            <person name="Dinh H."/>
            <person name="Ebong V.E."/>
            <person name="Edwards J.R."/>
            <person name="Egan A."/>
            <person name="El-Daye J."/>
            <person name="Escobedo L."/>
            <person name="Fernandez S."/>
            <person name="Fernando P.R."/>
            <person name="Flagg N."/>
            <person name="Forbes L.D."/>
            <person name="Fowler R.G."/>
            <person name="Fu Q."/>
            <person name="Gabisi R.A."/>
            <person name="Ganer J."/>
            <person name="Garbino Pronczuk A."/>
            <person name="Garcia R.M."/>
            <person name="Garner T."/>
            <person name="Garrett T.E."/>
            <person name="Gonzalez D.A."/>
            <person name="Hamid H."/>
            <person name="Hawkins E.S."/>
            <person name="Hirani K."/>
            <person name="Hogues M.E."/>
            <person name="Hollins B."/>
            <person name="Hsiao C.-H."/>
            <person name="Jabil R."/>
            <person name="James M.L."/>
            <person name="Jhangiani S.N."/>
            <person name="Johnson B."/>
            <person name="Johnson Q."/>
            <person name="Joshi V."/>
            <person name="Kalu J.B."/>
            <person name="Kam C."/>
            <person name="Kashfia A."/>
            <person name="Keebler J."/>
            <person name="Kisamo H."/>
            <person name="Kovar C.L."/>
            <person name="Lago L.A."/>
            <person name="Lai C.-Y."/>
            <person name="Laidlaw J."/>
            <person name="Lara F."/>
            <person name="Le T.-K."/>
            <person name="Lee S.L."/>
            <person name="Legall F.H."/>
            <person name="Lemon S.J."/>
            <person name="Lewis L.R."/>
            <person name="Li B."/>
            <person name="Liu Y."/>
            <person name="Liu Y.-S."/>
            <person name="Lopez J."/>
            <person name="Lozado R.J."/>
            <person name="Lu J."/>
            <person name="Madu R.C."/>
            <person name="Maheshwari M."/>
            <person name="Maheshwari R."/>
            <person name="Malloy K."/>
            <person name="Martinez E."/>
            <person name="Mathew T."/>
            <person name="Mercado I.C."/>
            <person name="Mercado C."/>
            <person name="Meyer B."/>
            <person name="Montgomery K."/>
            <person name="Morgan M.B."/>
            <person name="Munidasa M."/>
            <person name="Nazareth L.V."/>
            <person name="Nelson J."/>
            <person name="Ng B.M."/>
            <person name="Nguyen N.B."/>
            <person name="Nguyen P.Q."/>
            <person name="Nguyen T."/>
            <person name="Obregon M."/>
            <person name="Okwuonu G.O."/>
            <person name="Onwere C.G."/>
            <person name="Orozco G."/>
            <person name="Parra A."/>
            <person name="Patel S."/>
            <person name="Patil S."/>
            <person name="Perez A."/>
            <person name="Perez Y."/>
            <person name="Pham C."/>
            <person name="Primus E.L."/>
            <person name="Pu L.-L."/>
            <person name="Puazo M."/>
            <person name="Qin X."/>
            <person name="Quiroz J.B."/>
            <person name="Reese J."/>
            <person name="Richards S."/>
            <person name="Rives C.M."/>
            <person name="Robberts R."/>
            <person name="Ruiz S.J."/>
            <person name="Ruiz M.J."/>
            <person name="Santibanez J."/>
            <person name="Schneider B.W."/>
            <person name="Sisson I."/>
            <person name="Smith M."/>
            <person name="Sodergren E."/>
            <person name="Song X.-Z."/>
            <person name="Song B.B."/>
            <person name="Summersgill H."/>
            <person name="Thelus R."/>
            <person name="Thornton R.D."/>
            <person name="Trejos Z.Y."/>
            <person name="Usmani K."/>
            <person name="Vattathil S."/>
            <person name="Villasana D."/>
            <person name="Walker D.L."/>
            <person name="Wang S."/>
            <person name="Wang K."/>
            <person name="White C.S."/>
            <person name="Williams A.C."/>
            <person name="Williamson J."/>
            <person name="Wilson K."/>
            <person name="Woghiren I.O."/>
            <person name="Woodworth J.R."/>
            <person name="Worley K.C."/>
            <person name="Wright R.A."/>
            <person name="Wu W."/>
            <person name="Young L."/>
            <person name="Zhang L."/>
            <person name="Zhang J."/>
            <person name="Zhu Y."/>
            <person name="Muzny D.M."/>
            <person name="Weinstock G."/>
            <person name="Gibbs R.A."/>
        </authorList>
    </citation>
    <scope>NUCLEOTIDE SEQUENCE [LARGE SCALE GENOMIC DNA]</scope>
    <source>
        <strain evidence="2">LSR1</strain>
    </source>
</reference>
<proteinExistence type="predicted"/>
<dbReference type="Proteomes" id="UP000007819">
    <property type="component" value="Chromosome X"/>
</dbReference>
<sequence>MNTNAYPKKKNMRKTISTQISKRWSNTNKHGKNMKIKPNEKLHYNGTISHCMLKRIRAEEASSIQLLANLNILLADEKARQAINLKHSELKKKVLEAEEKLLKLGVKTSTFSAFRPKEEDITPDIEVTDDPRLEQLLRCEIATNSWPVREEVFRKFNVPLIQVNTKRMSN</sequence>